<evidence type="ECO:0000256" key="2">
    <source>
        <dbReference type="SAM" id="Phobius"/>
    </source>
</evidence>
<keyword evidence="4" id="KW-1185">Reference proteome</keyword>
<name>A0ABP8S2D1_9PSEU</name>
<reference evidence="4" key="1">
    <citation type="journal article" date="2019" name="Int. J. Syst. Evol. Microbiol.">
        <title>The Global Catalogue of Microorganisms (GCM) 10K type strain sequencing project: providing services to taxonomists for standard genome sequencing and annotation.</title>
        <authorList>
            <consortium name="The Broad Institute Genomics Platform"/>
            <consortium name="The Broad Institute Genome Sequencing Center for Infectious Disease"/>
            <person name="Wu L."/>
            <person name="Ma J."/>
        </authorList>
    </citation>
    <scope>NUCLEOTIDE SEQUENCE [LARGE SCALE GENOMIC DNA]</scope>
    <source>
        <strain evidence="4">JCM 17906</strain>
    </source>
</reference>
<sequence>MTTVLGGVLTAAGFATTVRETGEGKLAYLDSPVIDPMQSQVATVLLFFGYLGLTPMLSSFVAMTRTRGRVLGTIAASHLDPRWRRPWAGRARPGRTVRESRRAPAGSRPVVDRRR</sequence>
<feature type="transmembrane region" description="Helical" evidence="2">
    <location>
        <begin position="43"/>
        <end position="63"/>
    </location>
</feature>
<keyword evidence="2" id="KW-0472">Membrane</keyword>
<feature type="region of interest" description="Disordered" evidence="1">
    <location>
        <begin position="85"/>
        <end position="115"/>
    </location>
</feature>
<comment type="caution">
    <text evidence="3">The sequence shown here is derived from an EMBL/GenBank/DDBJ whole genome shotgun (WGS) entry which is preliminary data.</text>
</comment>
<keyword evidence="2" id="KW-0812">Transmembrane</keyword>
<evidence type="ECO:0000313" key="3">
    <source>
        <dbReference type="EMBL" id="GAA4557991.1"/>
    </source>
</evidence>
<evidence type="ECO:0000313" key="4">
    <source>
        <dbReference type="Proteomes" id="UP001501598"/>
    </source>
</evidence>
<protein>
    <submittedName>
        <fullName evidence="3">Uncharacterized protein</fullName>
    </submittedName>
</protein>
<dbReference type="Proteomes" id="UP001501598">
    <property type="component" value="Unassembled WGS sequence"/>
</dbReference>
<proteinExistence type="predicted"/>
<accession>A0ABP8S2D1</accession>
<organism evidence="3 4">
    <name type="scientific">Pseudonocardia xishanensis</name>
    <dbReference type="NCBI Taxonomy" id="630995"/>
    <lineage>
        <taxon>Bacteria</taxon>
        <taxon>Bacillati</taxon>
        <taxon>Actinomycetota</taxon>
        <taxon>Actinomycetes</taxon>
        <taxon>Pseudonocardiales</taxon>
        <taxon>Pseudonocardiaceae</taxon>
        <taxon>Pseudonocardia</taxon>
    </lineage>
</organism>
<evidence type="ECO:0000256" key="1">
    <source>
        <dbReference type="SAM" id="MobiDB-lite"/>
    </source>
</evidence>
<feature type="compositionally biased region" description="Basic residues" evidence="1">
    <location>
        <begin position="85"/>
        <end position="95"/>
    </location>
</feature>
<keyword evidence="2" id="KW-1133">Transmembrane helix</keyword>
<dbReference type="RefSeq" id="WP_345426593.1">
    <property type="nucleotide sequence ID" value="NZ_BAABGT010000106.1"/>
</dbReference>
<gene>
    <name evidence="3" type="ORF">GCM10023175_63420</name>
</gene>
<dbReference type="EMBL" id="BAABGT010000106">
    <property type="protein sequence ID" value="GAA4557991.1"/>
    <property type="molecule type" value="Genomic_DNA"/>
</dbReference>